<dbReference type="STRING" id="1367847.JCM7686_3289"/>
<dbReference type="InterPro" id="IPR011055">
    <property type="entry name" value="Dup_hybrid_motif"/>
</dbReference>
<dbReference type="PANTHER" id="PTHR21666:SF291">
    <property type="entry name" value="STAGE II SPORULATION PROTEIN Q"/>
    <property type="match status" value="1"/>
</dbReference>
<dbReference type="SMART" id="SM00257">
    <property type="entry name" value="LysM"/>
    <property type="match status" value="2"/>
</dbReference>
<proteinExistence type="predicted"/>
<dbReference type="EMBL" id="CP006650">
    <property type="protein sequence ID" value="AGT10324.1"/>
    <property type="molecule type" value="Genomic_DNA"/>
</dbReference>
<evidence type="ECO:0000256" key="1">
    <source>
        <dbReference type="SAM" id="MobiDB-lite"/>
    </source>
</evidence>
<evidence type="ECO:0000313" key="4">
    <source>
        <dbReference type="EMBL" id="AGT10324.1"/>
    </source>
</evidence>
<keyword evidence="2" id="KW-0732">Signal</keyword>
<sequence>MTGFKFWALASATTLALASCGPNGEYNGPTLSNFDPDFRSGGLNTIGAAAAAAPRPEPDQRGVISYPGYQVAIARQGDTVGTIAARLGLSAGSLAQYNALDPNVVLNNGAVVALPTRVAESTGPRGGVISTTGQVTDPFAGQASGRPTASSDEGVTSKTLAPAGTKPATPVSAQTGAQPKQHIVAAGETAWSVARKYNVTVNDLAKWNGLSGDMSLRTGQHLLIPVAGAAAPKSAVATVTAPGAGSPTPAPPSSTEPLPKEKTVPNSTPVAVPQNNMGASRTAASGNGRFRMPVNGAIARTYAKGKNDGIDISAAPGSTVSAAGAGTVAAITRDVDNVPIIVVRHDGNLMTVYAGLDNVSVSKGEKVSAGTPLGKARNQGIVHFEVRNGFESVDPEKYLN</sequence>
<dbReference type="PANTHER" id="PTHR21666">
    <property type="entry name" value="PEPTIDASE-RELATED"/>
    <property type="match status" value="1"/>
</dbReference>
<keyword evidence="5" id="KW-1185">Reference proteome</keyword>
<dbReference type="Gene3D" id="2.70.70.10">
    <property type="entry name" value="Glucose Permease (Domain IIA)"/>
    <property type="match status" value="1"/>
</dbReference>
<evidence type="ECO:0000256" key="2">
    <source>
        <dbReference type="SAM" id="SignalP"/>
    </source>
</evidence>
<dbReference type="eggNOG" id="COG0739">
    <property type="taxonomic scope" value="Bacteria"/>
</dbReference>
<dbReference type="PROSITE" id="PS51782">
    <property type="entry name" value="LYSM"/>
    <property type="match status" value="1"/>
</dbReference>
<gene>
    <name evidence="4" type="ORF">JCM7686_3289</name>
</gene>
<dbReference type="Gene3D" id="3.10.350.10">
    <property type="entry name" value="LysM domain"/>
    <property type="match status" value="1"/>
</dbReference>
<dbReference type="PROSITE" id="PS51257">
    <property type="entry name" value="PROKAR_LIPOPROTEIN"/>
    <property type="match status" value="1"/>
</dbReference>
<feature type="domain" description="LysM" evidence="3">
    <location>
        <begin position="180"/>
        <end position="224"/>
    </location>
</feature>
<dbReference type="KEGG" id="pami:JCM7686_3289"/>
<dbReference type="AlphaFoldDB" id="S5XS95"/>
<name>S5XS95_PARAH</name>
<dbReference type="CDD" id="cd00118">
    <property type="entry name" value="LysM"/>
    <property type="match status" value="2"/>
</dbReference>
<dbReference type="EC" id="3.4.24.-" evidence="4"/>
<feature type="signal peptide" evidence="2">
    <location>
        <begin position="1"/>
        <end position="18"/>
    </location>
</feature>
<dbReference type="RefSeq" id="WP_020951960.1">
    <property type="nucleotide sequence ID" value="NC_022041.1"/>
</dbReference>
<feature type="region of interest" description="Disordered" evidence="1">
    <location>
        <begin position="238"/>
        <end position="288"/>
    </location>
</feature>
<dbReference type="SUPFAM" id="SSF51261">
    <property type="entry name" value="Duplicated hybrid motif"/>
    <property type="match status" value="1"/>
</dbReference>
<dbReference type="CDD" id="cd12797">
    <property type="entry name" value="M23_peptidase"/>
    <property type="match status" value="1"/>
</dbReference>
<feature type="region of interest" description="Disordered" evidence="1">
    <location>
        <begin position="121"/>
        <end position="179"/>
    </location>
</feature>
<keyword evidence="4" id="KW-0378">Hydrolase</keyword>
<protein>
    <submittedName>
        <fullName evidence="4">LysM domain/M23/M37 peptidase</fullName>
        <ecNumber evidence="4">3.4.24.-</ecNumber>
    </submittedName>
</protein>
<dbReference type="eggNOG" id="COG1388">
    <property type="taxonomic scope" value="Bacteria"/>
</dbReference>
<accession>S5XS95</accession>
<organism evidence="4 5">
    <name type="scientific">Paracoccus aminophilus JCM 7686</name>
    <dbReference type="NCBI Taxonomy" id="1367847"/>
    <lineage>
        <taxon>Bacteria</taxon>
        <taxon>Pseudomonadati</taxon>
        <taxon>Pseudomonadota</taxon>
        <taxon>Alphaproteobacteria</taxon>
        <taxon>Rhodobacterales</taxon>
        <taxon>Paracoccaceae</taxon>
        <taxon>Paracoccus</taxon>
    </lineage>
</organism>
<feature type="chain" id="PRO_5004534293" evidence="2">
    <location>
        <begin position="19"/>
        <end position="400"/>
    </location>
</feature>
<dbReference type="SUPFAM" id="SSF54106">
    <property type="entry name" value="LysM domain"/>
    <property type="match status" value="1"/>
</dbReference>
<dbReference type="Pfam" id="PF01476">
    <property type="entry name" value="LysM"/>
    <property type="match status" value="2"/>
</dbReference>
<feature type="compositionally biased region" description="Polar residues" evidence="1">
    <location>
        <begin position="264"/>
        <end position="285"/>
    </location>
</feature>
<dbReference type="HOGENOM" id="CLU_741414_0_0_5"/>
<dbReference type="GO" id="GO:0004222">
    <property type="term" value="F:metalloendopeptidase activity"/>
    <property type="evidence" value="ECO:0007669"/>
    <property type="project" value="TreeGrafter"/>
</dbReference>
<evidence type="ECO:0000259" key="3">
    <source>
        <dbReference type="PROSITE" id="PS51782"/>
    </source>
</evidence>
<dbReference type="InterPro" id="IPR018392">
    <property type="entry name" value="LysM"/>
</dbReference>
<dbReference type="OrthoDB" id="9795421at2"/>
<evidence type="ECO:0000313" key="5">
    <source>
        <dbReference type="Proteomes" id="UP000015480"/>
    </source>
</evidence>
<dbReference type="InterPro" id="IPR050570">
    <property type="entry name" value="Cell_wall_metabolism_enzyme"/>
</dbReference>
<feature type="compositionally biased region" description="Polar residues" evidence="1">
    <location>
        <begin position="145"/>
        <end position="159"/>
    </location>
</feature>
<reference evidence="4 5" key="1">
    <citation type="journal article" date="2014" name="BMC Genomics">
        <title>Architecture and functions of a multipartite genome of the methylotrophic bacterium Paracoccus aminophilus JCM 7686, containing primary and secondary chromids.</title>
        <authorList>
            <person name="Dziewit L."/>
            <person name="Czarnecki J."/>
            <person name="Wibberg D."/>
            <person name="Radlinska M."/>
            <person name="Mrozek P."/>
            <person name="Szymczak M."/>
            <person name="Schluter A."/>
            <person name="Puhler A."/>
            <person name="Bartosik D."/>
        </authorList>
    </citation>
    <scope>NUCLEOTIDE SEQUENCE [LARGE SCALE GENOMIC DNA]</scope>
    <source>
        <strain evidence="4">JCM 7686</strain>
    </source>
</reference>
<dbReference type="InterPro" id="IPR036779">
    <property type="entry name" value="LysM_dom_sf"/>
</dbReference>
<feature type="compositionally biased region" description="Low complexity" evidence="1">
    <location>
        <begin position="238"/>
        <end position="247"/>
    </location>
</feature>
<dbReference type="PATRIC" id="fig|1367847.3.peg.3317"/>
<dbReference type="Pfam" id="PF01551">
    <property type="entry name" value="Peptidase_M23"/>
    <property type="match status" value="1"/>
</dbReference>
<dbReference type="InterPro" id="IPR016047">
    <property type="entry name" value="M23ase_b-sheet_dom"/>
</dbReference>
<dbReference type="Proteomes" id="UP000015480">
    <property type="component" value="Chromosome"/>
</dbReference>